<reference evidence="6 7" key="1">
    <citation type="journal article" date="2015" name="Nature">
        <title>rRNA introns, odd ribosomes, and small enigmatic genomes across a large radiation of phyla.</title>
        <authorList>
            <person name="Brown C.T."/>
            <person name="Hug L.A."/>
            <person name="Thomas B.C."/>
            <person name="Sharon I."/>
            <person name="Castelle C.J."/>
            <person name="Singh A."/>
            <person name="Wilkins M.J."/>
            <person name="Williams K.H."/>
            <person name="Banfield J.F."/>
        </authorList>
    </citation>
    <scope>NUCLEOTIDE SEQUENCE [LARGE SCALE GENOMIC DNA]</scope>
</reference>
<dbReference type="GO" id="GO:0016020">
    <property type="term" value="C:membrane"/>
    <property type="evidence" value="ECO:0007669"/>
    <property type="project" value="InterPro"/>
</dbReference>
<dbReference type="Proteomes" id="UP000034543">
    <property type="component" value="Unassembled WGS sequence"/>
</dbReference>
<dbReference type="STRING" id="1618436.UV59_C0007G0039"/>
<accession>A0A0G1EQY2</accession>
<evidence type="ECO:0000256" key="3">
    <source>
        <dbReference type="ARBA" id="ARBA00022741"/>
    </source>
</evidence>
<evidence type="ECO:0000313" key="6">
    <source>
        <dbReference type="EMBL" id="KKS85456.1"/>
    </source>
</evidence>
<evidence type="ECO:0000256" key="2">
    <source>
        <dbReference type="ARBA" id="ARBA00022448"/>
    </source>
</evidence>
<sequence length="256" mass="28617">MHAAIEVHHVSKKYILTREGRFLTIRDKIGNLLKSPWGKLRSQKKYITTHEFWALKDIHFTARFGESLGLIGKNGAGKSTLLKILGGIIYPSVGKVKLECLPHALMDVGAGFHSDLTGRENIFLAGAIMGMKRTTIEKKVNEIIDFAEIGSFIDTQVKYYSSGMFVRLAFSVAVQSDPKILLIDEAFSMGDQGFQEKSLAKMTQIIKEGQRTVVSASHNLELVKRLCTRVLWLDQGKVVKDGRPEDVISAYLQSYN</sequence>
<dbReference type="PATRIC" id="fig|1618436.3.peg.419"/>
<gene>
    <name evidence="6" type="ORF">UV59_C0007G0039</name>
</gene>
<dbReference type="SMART" id="SM00382">
    <property type="entry name" value="AAA"/>
    <property type="match status" value="1"/>
</dbReference>
<dbReference type="InterPro" id="IPR027417">
    <property type="entry name" value="P-loop_NTPase"/>
</dbReference>
<dbReference type="Pfam" id="PF00005">
    <property type="entry name" value="ABC_tran"/>
    <property type="match status" value="1"/>
</dbReference>
<dbReference type="PROSITE" id="PS50893">
    <property type="entry name" value="ABC_TRANSPORTER_2"/>
    <property type="match status" value="1"/>
</dbReference>
<dbReference type="PROSITE" id="PS00211">
    <property type="entry name" value="ABC_TRANSPORTER_1"/>
    <property type="match status" value="1"/>
</dbReference>
<evidence type="ECO:0000259" key="5">
    <source>
        <dbReference type="PROSITE" id="PS50893"/>
    </source>
</evidence>
<dbReference type="InterPro" id="IPR003439">
    <property type="entry name" value="ABC_transporter-like_ATP-bd"/>
</dbReference>
<dbReference type="GO" id="GO:0140359">
    <property type="term" value="F:ABC-type transporter activity"/>
    <property type="evidence" value="ECO:0007669"/>
    <property type="project" value="InterPro"/>
</dbReference>
<keyword evidence="2" id="KW-0813">Transport</keyword>
<organism evidence="6 7">
    <name type="scientific">Candidatus Gottesmanbacteria bacterium GW2011_GWA1_43_11</name>
    <dbReference type="NCBI Taxonomy" id="1618436"/>
    <lineage>
        <taxon>Bacteria</taxon>
        <taxon>Candidatus Gottesmaniibacteriota</taxon>
    </lineage>
</organism>
<protein>
    <submittedName>
        <fullName evidence="6">ABC transporter related protein</fullName>
    </submittedName>
</protein>
<dbReference type="InterPro" id="IPR017871">
    <property type="entry name" value="ABC_transporter-like_CS"/>
</dbReference>
<dbReference type="GO" id="GO:0005524">
    <property type="term" value="F:ATP binding"/>
    <property type="evidence" value="ECO:0007669"/>
    <property type="project" value="UniProtKB-KW"/>
</dbReference>
<dbReference type="AlphaFoldDB" id="A0A0G1EQY2"/>
<comment type="caution">
    <text evidence="6">The sequence shown here is derived from an EMBL/GenBank/DDBJ whole genome shotgun (WGS) entry which is preliminary data.</text>
</comment>
<dbReference type="InterPro" id="IPR050683">
    <property type="entry name" value="Bact_Polysacc_Export_ATP-bd"/>
</dbReference>
<evidence type="ECO:0000313" key="7">
    <source>
        <dbReference type="Proteomes" id="UP000034543"/>
    </source>
</evidence>
<dbReference type="Gene3D" id="3.40.50.300">
    <property type="entry name" value="P-loop containing nucleotide triphosphate hydrolases"/>
    <property type="match status" value="1"/>
</dbReference>
<dbReference type="PANTHER" id="PTHR46743">
    <property type="entry name" value="TEICHOIC ACIDS EXPORT ATP-BINDING PROTEIN TAGH"/>
    <property type="match status" value="1"/>
</dbReference>
<dbReference type="EMBL" id="LCFB01000007">
    <property type="protein sequence ID" value="KKS85456.1"/>
    <property type="molecule type" value="Genomic_DNA"/>
</dbReference>
<comment type="similarity">
    <text evidence="1">Belongs to the ABC transporter superfamily.</text>
</comment>
<dbReference type="SUPFAM" id="SSF52540">
    <property type="entry name" value="P-loop containing nucleoside triphosphate hydrolases"/>
    <property type="match status" value="1"/>
</dbReference>
<dbReference type="InterPro" id="IPR015860">
    <property type="entry name" value="ABC_transpr_TagH-like"/>
</dbReference>
<dbReference type="CDD" id="cd03220">
    <property type="entry name" value="ABC_KpsT_Wzt"/>
    <property type="match status" value="1"/>
</dbReference>
<dbReference type="GO" id="GO:0016887">
    <property type="term" value="F:ATP hydrolysis activity"/>
    <property type="evidence" value="ECO:0007669"/>
    <property type="project" value="InterPro"/>
</dbReference>
<keyword evidence="3" id="KW-0547">Nucleotide-binding</keyword>
<keyword evidence="4" id="KW-0067">ATP-binding</keyword>
<feature type="domain" description="ABC transporter" evidence="5">
    <location>
        <begin position="40"/>
        <end position="256"/>
    </location>
</feature>
<evidence type="ECO:0000256" key="4">
    <source>
        <dbReference type="ARBA" id="ARBA00022840"/>
    </source>
</evidence>
<dbReference type="PANTHER" id="PTHR46743:SF2">
    <property type="entry name" value="TEICHOIC ACIDS EXPORT ATP-BINDING PROTEIN TAGH"/>
    <property type="match status" value="1"/>
</dbReference>
<dbReference type="InterPro" id="IPR003593">
    <property type="entry name" value="AAA+_ATPase"/>
</dbReference>
<evidence type="ECO:0000256" key="1">
    <source>
        <dbReference type="ARBA" id="ARBA00005417"/>
    </source>
</evidence>
<proteinExistence type="inferred from homology"/>
<name>A0A0G1EQY2_9BACT</name>